<evidence type="ECO:0000313" key="1">
    <source>
        <dbReference type="EMBL" id="GIY96133.1"/>
    </source>
</evidence>
<protein>
    <submittedName>
        <fullName evidence="1">Uncharacterized protein</fullName>
    </submittedName>
</protein>
<name>A0AAV4XND5_CAEEX</name>
<proteinExistence type="predicted"/>
<comment type="caution">
    <text evidence="1">The sequence shown here is derived from an EMBL/GenBank/DDBJ whole genome shotgun (WGS) entry which is preliminary data.</text>
</comment>
<accession>A0AAV4XND5</accession>
<dbReference type="Proteomes" id="UP001054945">
    <property type="component" value="Unassembled WGS sequence"/>
</dbReference>
<gene>
    <name evidence="1" type="ORF">CEXT_800261</name>
</gene>
<organism evidence="1 2">
    <name type="scientific">Caerostris extrusa</name>
    <name type="common">Bark spider</name>
    <name type="synonym">Caerostris bankana</name>
    <dbReference type="NCBI Taxonomy" id="172846"/>
    <lineage>
        <taxon>Eukaryota</taxon>
        <taxon>Metazoa</taxon>
        <taxon>Ecdysozoa</taxon>
        <taxon>Arthropoda</taxon>
        <taxon>Chelicerata</taxon>
        <taxon>Arachnida</taxon>
        <taxon>Araneae</taxon>
        <taxon>Araneomorphae</taxon>
        <taxon>Entelegynae</taxon>
        <taxon>Araneoidea</taxon>
        <taxon>Araneidae</taxon>
        <taxon>Caerostris</taxon>
    </lineage>
</organism>
<evidence type="ECO:0000313" key="2">
    <source>
        <dbReference type="Proteomes" id="UP001054945"/>
    </source>
</evidence>
<dbReference type="AlphaFoldDB" id="A0AAV4XND5"/>
<keyword evidence="2" id="KW-1185">Reference proteome</keyword>
<reference evidence="1 2" key="1">
    <citation type="submission" date="2021-06" db="EMBL/GenBank/DDBJ databases">
        <title>Caerostris extrusa draft genome.</title>
        <authorList>
            <person name="Kono N."/>
            <person name="Arakawa K."/>
        </authorList>
    </citation>
    <scope>NUCLEOTIDE SEQUENCE [LARGE SCALE GENOMIC DNA]</scope>
</reference>
<sequence>MLFGKNLLCSFITMKLNHFSNLKVAVRMMQGRQERFIQERRLLFEVFSISLREIDYRSPPPFVSGDEEFHGMNLFPRLGYEGNSKIPFHQKVRHEYLNLSAKC</sequence>
<dbReference type="EMBL" id="BPLR01018012">
    <property type="protein sequence ID" value="GIY96133.1"/>
    <property type="molecule type" value="Genomic_DNA"/>
</dbReference>